<gene>
    <name evidence="2" type="ORF">GCWU000342_01573</name>
</gene>
<feature type="transmembrane region" description="Helical" evidence="1">
    <location>
        <begin position="54"/>
        <end position="75"/>
    </location>
</feature>
<organism evidence="2 3">
    <name type="scientific">Shuttleworthella satelles DSM 14600</name>
    <dbReference type="NCBI Taxonomy" id="626523"/>
    <lineage>
        <taxon>Bacteria</taxon>
        <taxon>Bacillati</taxon>
        <taxon>Bacillota</taxon>
        <taxon>Clostridia</taxon>
        <taxon>Lachnospirales</taxon>
        <taxon>Lachnospiraceae</taxon>
        <taxon>Shuttleworthella</taxon>
    </lineage>
</organism>
<reference evidence="2" key="1">
    <citation type="submission" date="2009-04" db="EMBL/GenBank/DDBJ databases">
        <authorList>
            <person name="Weinstock G."/>
            <person name="Sodergren E."/>
            <person name="Clifton S."/>
            <person name="Fulton L."/>
            <person name="Fulton B."/>
            <person name="Courtney L."/>
            <person name="Fronick C."/>
            <person name="Harrison M."/>
            <person name="Strong C."/>
            <person name="Farmer C."/>
            <person name="Delahaunty K."/>
            <person name="Markovic C."/>
            <person name="Hall O."/>
            <person name="Minx P."/>
            <person name="Tomlinson C."/>
            <person name="Mitreva M."/>
            <person name="Nelson J."/>
            <person name="Hou S."/>
            <person name="Wollam A."/>
            <person name="Pepin K.H."/>
            <person name="Johnson M."/>
            <person name="Bhonagiri V."/>
            <person name="Nash W.E."/>
            <person name="Warren W."/>
            <person name="Chinwalla A."/>
            <person name="Mardis E.R."/>
            <person name="Wilson R.K."/>
        </authorList>
    </citation>
    <scope>NUCLEOTIDE SEQUENCE [LARGE SCALE GENOMIC DNA]</scope>
    <source>
        <strain evidence="2">DSM 14600</strain>
    </source>
</reference>
<sequence length="77" mass="8588">MSSVDVDSLSSSASLQCYSLNPCEIHCSLNLRKIHFQYSGLPFELPFVSSSEHALFTICPIFGLAFQISLPYNILCR</sequence>
<evidence type="ECO:0000313" key="2">
    <source>
        <dbReference type="EMBL" id="EEP28028.1"/>
    </source>
</evidence>
<dbReference type="Proteomes" id="UP000003494">
    <property type="component" value="Unassembled WGS sequence"/>
</dbReference>
<name>C4GC87_9FIRM</name>
<comment type="caution">
    <text evidence="2">The sequence shown here is derived from an EMBL/GenBank/DDBJ whole genome shotgun (WGS) entry which is preliminary data.</text>
</comment>
<evidence type="ECO:0000256" key="1">
    <source>
        <dbReference type="SAM" id="Phobius"/>
    </source>
</evidence>
<keyword evidence="1" id="KW-0472">Membrane</keyword>
<dbReference type="HOGENOM" id="CLU_2636090_0_0_9"/>
<evidence type="ECO:0000313" key="3">
    <source>
        <dbReference type="Proteomes" id="UP000003494"/>
    </source>
</evidence>
<dbReference type="EMBL" id="ACIP02000003">
    <property type="protein sequence ID" value="EEP28028.1"/>
    <property type="molecule type" value="Genomic_DNA"/>
</dbReference>
<dbReference type="AlphaFoldDB" id="C4GC87"/>
<protein>
    <submittedName>
        <fullName evidence="2">Uncharacterized protein</fullName>
    </submittedName>
</protein>
<accession>C4GC87</accession>
<keyword evidence="3" id="KW-1185">Reference proteome</keyword>
<keyword evidence="1" id="KW-1133">Transmembrane helix</keyword>
<dbReference type="STRING" id="626523.GCWU000342_01573"/>
<keyword evidence="1" id="KW-0812">Transmembrane</keyword>
<proteinExistence type="predicted"/>